<protein>
    <recommendedName>
        <fullName evidence="2">Intracellular proteinase inhibitor BsuPI domain-containing protein</fullName>
    </recommendedName>
</protein>
<feature type="signal peptide" evidence="1">
    <location>
        <begin position="1"/>
        <end position="23"/>
    </location>
</feature>
<gene>
    <name evidence="3" type="ORF">Q9312_11645</name>
</gene>
<name>A0AA51X5P0_9GAMM</name>
<proteinExistence type="predicted"/>
<evidence type="ECO:0000313" key="4">
    <source>
        <dbReference type="Proteomes" id="UP001239782"/>
    </source>
</evidence>
<sequence>MMNALCKVLLTGSLVTSSIMSFANDFMPMQMQDQKVFKHNGQEVNVEVVDTYGSNWKKFSNYLGRNSQWVWSSDSSQQVYWFNDDGETQLLVDFSDEVGTTYNVDIDGCTTQATLAEKALEASTLAGSFSDSIKLVFNGNCADAGLAEATFAPGVGLVSYAQQSIIGPVVTELTSAKIAGVVFPQFQGIAVTTDFPVGRVLSNEQDKVSAYITLTNHSSSPEVFRFNSSQTFEIEILNAYGEVVNKWSANKRFTQALQSIELAAGASKRFGGELTLVNFNGEALDVGSYTLKIMVMGSNHPEASVFSAVSFGAQAPLFIDQRMSIAQ</sequence>
<organism evidence="3 4">
    <name type="scientific">Pleionea litopenaei</name>
    <dbReference type="NCBI Taxonomy" id="3070815"/>
    <lineage>
        <taxon>Bacteria</taxon>
        <taxon>Pseudomonadati</taxon>
        <taxon>Pseudomonadota</taxon>
        <taxon>Gammaproteobacteria</taxon>
        <taxon>Oceanospirillales</taxon>
        <taxon>Pleioneaceae</taxon>
        <taxon>Pleionea</taxon>
    </lineage>
</organism>
<feature type="chain" id="PRO_5041261155" description="Intracellular proteinase inhibitor BsuPI domain-containing protein" evidence="1">
    <location>
        <begin position="24"/>
        <end position="327"/>
    </location>
</feature>
<keyword evidence="1" id="KW-0732">Signal</keyword>
<evidence type="ECO:0000256" key="1">
    <source>
        <dbReference type="SAM" id="SignalP"/>
    </source>
</evidence>
<evidence type="ECO:0000313" key="3">
    <source>
        <dbReference type="EMBL" id="WMS85871.1"/>
    </source>
</evidence>
<dbReference type="Gene3D" id="2.60.40.2360">
    <property type="entry name" value="Intracellular proteinase inhibitor BsuPI"/>
    <property type="match status" value="1"/>
</dbReference>
<dbReference type="RefSeq" id="WP_309201024.1">
    <property type="nucleotide sequence ID" value="NZ_CP133548.1"/>
</dbReference>
<dbReference type="KEGG" id="plei:Q9312_11645"/>
<dbReference type="AlphaFoldDB" id="A0AA51X5P0"/>
<dbReference type="Pfam" id="PF12690">
    <property type="entry name" value="BsuPI"/>
    <property type="match status" value="1"/>
</dbReference>
<dbReference type="EMBL" id="CP133548">
    <property type="protein sequence ID" value="WMS85871.1"/>
    <property type="molecule type" value="Genomic_DNA"/>
</dbReference>
<dbReference type="InterPro" id="IPR038144">
    <property type="entry name" value="IPI"/>
</dbReference>
<accession>A0AA51X5P0</accession>
<dbReference type="Proteomes" id="UP001239782">
    <property type="component" value="Chromosome"/>
</dbReference>
<dbReference type="InterPro" id="IPR020481">
    <property type="entry name" value="Intracell_prot_inh_BsuPI"/>
</dbReference>
<evidence type="ECO:0000259" key="2">
    <source>
        <dbReference type="Pfam" id="PF12690"/>
    </source>
</evidence>
<feature type="domain" description="Intracellular proteinase inhibitor BsuPI" evidence="2">
    <location>
        <begin position="202"/>
        <end position="299"/>
    </location>
</feature>
<reference evidence="3 4" key="1">
    <citation type="submission" date="2023-08" db="EMBL/GenBank/DDBJ databases">
        <title>Pleionea litopenaei sp. nov., isolated from stomach of juvenile Litopenaeus vannamei.</title>
        <authorList>
            <person name="Rho A.M."/>
            <person name="Hwang C.Y."/>
        </authorList>
    </citation>
    <scope>NUCLEOTIDE SEQUENCE [LARGE SCALE GENOMIC DNA]</scope>
    <source>
        <strain evidence="3 4">HL-JVS1</strain>
    </source>
</reference>
<keyword evidence="4" id="KW-1185">Reference proteome</keyword>